<dbReference type="GO" id="GO:0005886">
    <property type="term" value="C:plasma membrane"/>
    <property type="evidence" value="ECO:0007669"/>
    <property type="project" value="TreeGrafter"/>
</dbReference>
<keyword evidence="5 6" id="KW-0472">Membrane</keyword>
<accession>A0A0D6J9G1</accession>
<comment type="similarity">
    <text evidence="2">Belongs to the UPF0014 family.</text>
</comment>
<feature type="transmembrane region" description="Helical" evidence="6">
    <location>
        <begin position="40"/>
        <end position="58"/>
    </location>
</feature>
<feature type="transmembrane region" description="Helical" evidence="6">
    <location>
        <begin position="191"/>
        <end position="213"/>
    </location>
</feature>
<dbReference type="EMBL" id="LN829119">
    <property type="protein sequence ID" value="CPR14753.1"/>
    <property type="molecule type" value="Genomic_DNA"/>
</dbReference>
<feature type="transmembrane region" description="Helical" evidence="6">
    <location>
        <begin position="225"/>
        <end position="251"/>
    </location>
</feature>
<dbReference type="RefSeq" id="WP_046475231.1">
    <property type="nucleotide sequence ID" value="NZ_LN829118.1"/>
</dbReference>
<keyword evidence="8" id="KW-1185">Reference proteome</keyword>
<evidence type="ECO:0000256" key="6">
    <source>
        <dbReference type="SAM" id="Phobius"/>
    </source>
</evidence>
<evidence type="ECO:0000256" key="3">
    <source>
        <dbReference type="ARBA" id="ARBA00022692"/>
    </source>
</evidence>
<organism evidence="7 8">
    <name type="scientific">Candidatus Filomicrobium marinum</name>
    <dbReference type="NCBI Taxonomy" id="1608628"/>
    <lineage>
        <taxon>Bacteria</taxon>
        <taxon>Pseudomonadati</taxon>
        <taxon>Pseudomonadota</taxon>
        <taxon>Alphaproteobacteria</taxon>
        <taxon>Hyphomicrobiales</taxon>
        <taxon>Hyphomicrobiaceae</taxon>
        <taxon>Filomicrobium</taxon>
    </lineage>
</organism>
<keyword evidence="3 6" id="KW-0812">Transmembrane</keyword>
<comment type="subcellular location">
    <subcellularLocation>
        <location evidence="1">Membrane</location>
        <topology evidence="1">Multi-pass membrane protein</topology>
    </subcellularLocation>
</comment>
<dbReference type="KEGG" id="fiy:BN1229_v1_0052"/>
<name>A0A0D6J9G1_9HYPH</name>
<feature type="transmembrane region" description="Helical" evidence="6">
    <location>
        <begin position="6"/>
        <end position="28"/>
    </location>
</feature>
<evidence type="ECO:0000256" key="1">
    <source>
        <dbReference type="ARBA" id="ARBA00004141"/>
    </source>
</evidence>
<evidence type="ECO:0000256" key="5">
    <source>
        <dbReference type="ARBA" id="ARBA00023136"/>
    </source>
</evidence>
<reference evidence="8" key="1">
    <citation type="submission" date="2015-02" db="EMBL/GenBank/DDBJ databases">
        <authorList>
            <person name="Chooi Y.-H."/>
        </authorList>
    </citation>
    <scope>NUCLEOTIDE SEQUENCE [LARGE SCALE GENOMIC DNA]</scope>
    <source>
        <strain evidence="8">strain Y</strain>
    </source>
</reference>
<evidence type="ECO:0000313" key="7">
    <source>
        <dbReference type="EMBL" id="CPR14753.1"/>
    </source>
</evidence>
<proteinExistence type="inferred from homology"/>
<feature type="transmembrane region" description="Helical" evidence="6">
    <location>
        <begin position="64"/>
        <end position="83"/>
    </location>
</feature>
<feature type="transmembrane region" description="Helical" evidence="6">
    <location>
        <begin position="95"/>
        <end position="118"/>
    </location>
</feature>
<dbReference type="OrthoDB" id="9791807at2"/>
<dbReference type="PANTHER" id="PTHR30028:SF0">
    <property type="entry name" value="PROTEIN ALUMINUM SENSITIVE 3"/>
    <property type="match status" value="1"/>
</dbReference>
<dbReference type="Proteomes" id="UP000033187">
    <property type="component" value="Chromosome 1"/>
</dbReference>
<dbReference type="InterPro" id="IPR005226">
    <property type="entry name" value="UPF0014_fam"/>
</dbReference>
<protein>
    <submittedName>
        <fullName evidence="7">ABC transporter permease</fullName>
    </submittedName>
</protein>
<evidence type="ECO:0000313" key="8">
    <source>
        <dbReference type="Proteomes" id="UP000033187"/>
    </source>
</evidence>
<dbReference type="Pfam" id="PF03649">
    <property type="entry name" value="UPF0014"/>
    <property type="match status" value="1"/>
</dbReference>
<dbReference type="AlphaFoldDB" id="A0A0D6J9G1"/>
<keyword evidence="4 6" id="KW-1133">Transmembrane helix</keyword>
<dbReference type="PANTHER" id="PTHR30028">
    <property type="entry name" value="UPF0014 INNER MEMBRANE PROTEIN YBBM-RELATED"/>
    <property type="match status" value="1"/>
</dbReference>
<dbReference type="KEGG" id="fil:BN1229_v1_0050"/>
<evidence type="ECO:0000256" key="2">
    <source>
        <dbReference type="ARBA" id="ARBA00005268"/>
    </source>
</evidence>
<evidence type="ECO:0000256" key="4">
    <source>
        <dbReference type="ARBA" id="ARBA00022989"/>
    </source>
</evidence>
<gene>
    <name evidence="7" type="ORF">YBN1229_v1_0052</name>
</gene>
<feature type="transmembrane region" description="Helical" evidence="6">
    <location>
        <begin position="130"/>
        <end position="151"/>
    </location>
</feature>
<sequence>MTYIDLSVWDLALAAALILLNAAISWGFHLGLGRTLAFNTLRMVLQLALIGYVLGWIFAQSNPLWTALIAAIMIAVAGYEIRARQSRRFTGFTSYLLGSGTLLFVGTLTTIYAVAAIIGPNPWYDPRYILPILGMVLGNTMTGIALTLNTLTESAARDRAAIEARLSLGHSRFTALSETLRQALRTGTMPILNAMAASGVVSLPGMMTGQILAGLDPIEAAKYQIMIMFIIAGATALGVVIAGYAAALLLSDNRHRLRLDRLEKEA</sequence>